<dbReference type="Proteomes" id="UP000805614">
    <property type="component" value="Unassembled WGS sequence"/>
</dbReference>
<evidence type="ECO:0008006" key="3">
    <source>
        <dbReference type="Google" id="ProtNLM"/>
    </source>
</evidence>
<protein>
    <recommendedName>
        <fullName evidence="3">AAA+ ATPase domain-containing protein</fullName>
    </recommendedName>
</protein>
<reference evidence="1 2" key="1">
    <citation type="submission" date="2020-06" db="EMBL/GenBank/DDBJ databases">
        <title>Actinomadura xiongansis sp. nov., isolated from soil of Baiyangdian.</title>
        <authorList>
            <person name="Zhang X."/>
        </authorList>
    </citation>
    <scope>NUCLEOTIDE SEQUENCE [LARGE SCALE GENOMIC DNA]</scope>
    <source>
        <strain evidence="1 2">HBUM206468</strain>
    </source>
</reference>
<dbReference type="RefSeq" id="WP_187244771.1">
    <property type="nucleotide sequence ID" value="NZ_BAAAOK010000010.1"/>
</dbReference>
<sequence>MTATAYAPTVGDVDVTGDGAQSVIGTTVSGDLVQSQVKYVRGRPAFYLSASDITDRVASYVPAGNHDLIVKTLEASHAVCLTGPPGCGRETTAIAALRELRSDIRIRRFSTDIEDMEEIGANGACGYVVRGADEEPAQLSGLVDAVRAAGAYLVVVGDEAEQARLGIILRCVAVEPPHPVQVYRHRLMRRGLADTTWPHWNEASALLENVLPAGARRLVDLIEQAEQRDGGIAARQADVAHAFRGWAEELRAWFKKHREPRDRALLVAAVTLAPIEETHVYSAAWSLAQRLEITKDGAGLVWCPVTDLCSLLEAEREDDRIAFRRDGYAESALRHVWNDYPLTRTDLLSWLAALPTDEAVPTRQRNRLVETFADLAAEHSAADRIAEAARAWAETGLADLAFIALSRTCLHARVGGRVRRTLYDWSYAARTPQTLKLTIARVCEPLGQTYPSIALTRLKHLATNGDAQVVGEVISAALSLASHQRRQVLAAALDWSSGKGGANLSDKARERRIRAGVTIFLHMAGWVSPSGLPEMLDGAEAIDPLRCATAWRAALHTRGGRLGERDPGFEDTIHRWLDAAVRRPMLRERLVCAFVAAAMPHPMPSVYGLGLAETDPATSKIMIDMVRSWAALDSTDAVRREIKEDIVIPLTRPWWLRLLKVLYVWLRTLVMAARRSG</sequence>
<keyword evidence="2" id="KW-1185">Reference proteome</keyword>
<evidence type="ECO:0000313" key="1">
    <source>
        <dbReference type="EMBL" id="MBC6467771.1"/>
    </source>
</evidence>
<accession>A0ABR7LSQ8</accession>
<proteinExistence type="predicted"/>
<dbReference type="Gene3D" id="3.40.50.300">
    <property type="entry name" value="P-loop containing nucleotide triphosphate hydrolases"/>
    <property type="match status" value="1"/>
</dbReference>
<evidence type="ECO:0000313" key="2">
    <source>
        <dbReference type="Proteomes" id="UP000805614"/>
    </source>
</evidence>
<name>A0ABR7LSQ8_9ACTN</name>
<comment type="caution">
    <text evidence="1">The sequence shown here is derived from an EMBL/GenBank/DDBJ whole genome shotgun (WGS) entry which is preliminary data.</text>
</comment>
<organism evidence="1 2">
    <name type="scientific">Actinomadura alba</name>
    <dbReference type="NCBI Taxonomy" id="406431"/>
    <lineage>
        <taxon>Bacteria</taxon>
        <taxon>Bacillati</taxon>
        <taxon>Actinomycetota</taxon>
        <taxon>Actinomycetes</taxon>
        <taxon>Streptosporangiales</taxon>
        <taxon>Thermomonosporaceae</taxon>
        <taxon>Actinomadura</taxon>
    </lineage>
</organism>
<dbReference type="EMBL" id="JABVEC010000014">
    <property type="protein sequence ID" value="MBC6467771.1"/>
    <property type="molecule type" value="Genomic_DNA"/>
</dbReference>
<dbReference type="InterPro" id="IPR027417">
    <property type="entry name" value="P-loop_NTPase"/>
</dbReference>
<gene>
    <name evidence="1" type="ORF">HKK74_20050</name>
</gene>
<dbReference type="SUPFAM" id="SSF52540">
    <property type="entry name" value="P-loop containing nucleoside triphosphate hydrolases"/>
    <property type="match status" value="1"/>
</dbReference>